<dbReference type="Proteomes" id="UP000799772">
    <property type="component" value="Unassembled WGS sequence"/>
</dbReference>
<dbReference type="PANTHER" id="PTHR43798:SF33">
    <property type="entry name" value="HYDROLASE, PUTATIVE (AFU_ORTHOLOGUE AFUA_2G14860)-RELATED"/>
    <property type="match status" value="1"/>
</dbReference>
<dbReference type="GO" id="GO:0016020">
    <property type="term" value="C:membrane"/>
    <property type="evidence" value="ECO:0007669"/>
    <property type="project" value="TreeGrafter"/>
</dbReference>
<dbReference type="InterPro" id="IPR050266">
    <property type="entry name" value="AB_hydrolase_sf"/>
</dbReference>
<feature type="chain" id="PRO_5040337782" evidence="1">
    <location>
        <begin position="21"/>
        <end position="341"/>
    </location>
</feature>
<dbReference type="InterPro" id="IPR029058">
    <property type="entry name" value="AB_hydrolase_fold"/>
</dbReference>
<keyword evidence="1" id="KW-0732">Signal</keyword>
<feature type="signal peptide" evidence="1">
    <location>
        <begin position="1"/>
        <end position="20"/>
    </location>
</feature>
<dbReference type="SUPFAM" id="SSF53474">
    <property type="entry name" value="alpha/beta-Hydrolases"/>
    <property type="match status" value="1"/>
</dbReference>
<accession>A0A9P4M0E5</accession>
<organism evidence="3 4">
    <name type="scientific">Rhizodiscina lignyota</name>
    <dbReference type="NCBI Taxonomy" id="1504668"/>
    <lineage>
        <taxon>Eukaryota</taxon>
        <taxon>Fungi</taxon>
        <taxon>Dikarya</taxon>
        <taxon>Ascomycota</taxon>
        <taxon>Pezizomycotina</taxon>
        <taxon>Dothideomycetes</taxon>
        <taxon>Pleosporomycetidae</taxon>
        <taxon>Aulographales</taxon>
        <taxon>Rhizodiscinaceae</taxon>
        <taxon>Rhizodiscina</taxon>
    </lineage>
</organism>
<proteinExistence type="predicted"/>
<dbReference type="OrthoDB" id="10249433at2759"/>
<gene>
    <name evidence="3" type="ORF">NA57DRAFT_50346</name>
</gene>
<comment type="caution">
    <text evidence="3">The sequence shown here is derived from an EMBL/GenBank/DDBJ whole genome shotgun (WGS) entry which is preliminary data.</text>
</comment>
<dbReference type="GO" id="GO:0047372">
    <property type="term" value="F:monoacylglycerol lipase activity"/>
    <property type="evidence" value="ECO:0007669"/>
    <property type="project" value="TreeGrafter"/>
</dbReference>
<evidence type="ECO:0000256" key="1">
    <source>
        <dbReference type="SAM" id="SignalP"/>
    </source>
</evidence>
<name>A0A9P4M0E5_9PEZI</name>
<dbReference type="EMBL" id="ML978147">
    <property type="protein sequence ID" value="KAF2092383.1"/>
    <property type="molecule type" value="Genomic_DNA"/>
</dbReference>
<dbReference type="GO" id="GO:0046464">
    <property type="term" value="P:acylglycerol catabolic process"/>
    <property type="evidence" value="ECO:0007669"/>
    <property type="project" value="TreeGrafter"/>
</dbReference>
<feature type="domain" description="AB hydrolase-1" evidence="2">
    <location>
        <begin position="74"/>
        <end position="173"/>
    </location>
</feature>
<reference evidence="3" key="1">
    <citation type="journal article" date="2020" name="Stud. Mycol.">
        <title>101 Dothideomycetes genomes: a test case for predicting lifestyles and emergence of pathogens.</title>
        <authorList>
            <person name="Haridas S."/>
            <person name="Albert R."/>
            <person name="Binder M."/>
            <person name="Bloem J."/>
            <person name="Labutti K."/>
            <person name="Salamov A."/>
            <person name="Andreopoulos B."/>
            <person name="Baker S."/>
            <person name="Barry K."/>
            <person name="Bills G."/>
            <person name="Bluhm B."/>
            <person name="Cannon C."/>
            <person name="Castanera R."/>
            <person name="Culley D."/>
            <person name="Daum C."/>
            <person name="Ezra D."/>
            <person name="Gonzalez J."/>
            <person name="Henrissat B."/>
            <person name="Kuo A."/>
            <person name="Liang C."/>
            <person name="Lipzen A."/>
            <person name="Lutzoni F."/>
            <person name="Magnuson J."/>
            <person name="Mondo S."/>
            <person name="Nolan M."/>
            <person name="Ohm R."/>
            <person name="Pangilinan J."/>
            <person name="Park H.-J."/>
            <person name="Ramirez L."/>
            <person name="Alfaro M."/>
            <person name="Sun H."/>
            <person name="Tritt A."/>
            <person name="Yoshinaga Y."/>
            <person name="Zwiers L.-H."/>
            <person name="Turgeon B."/>
            <person name="Goodwin S."/>
            <person name="Spatafora J."/>
            <person name="Crous P."/>
            <person name="Grigoriev I."/>
        </authorList>
    </citation>
    <scope>NUCLEOTIDE SEQUENCE</scope>
    <source>
        <strain evidence="3">CBS 133067</strain>
    </source>
</reference>
<dbReference type="AlphaFoldDB" id="A0A9P4M0E5"/>
<dbReference type="InterPro" id="IPR000073">
    <property type="entry name" value="AB_hydrolase_1"/>
</dbReference>
<protein>
    <submittedName>
        <fullName evidence="3">Alpha/beta-hydrolase</fullName>
    </submittedName>
</protein>
<keyword evidence="4" id="KW-1185">Reference proteome</keyword>
<evidence type="ECO:0000313" key="4">
    <source>
        <dbReference type="Proteomes" id="UP000799772"/>
    </source>
</evidence>
<sequence length="341" mass="37932">MYNSIVAIFTISLLLISVQAACPSGPPSVDTTSGGFEYTYPYPIHYHELQTQHQTLCQAYMDVPPHGPTNSSKTIMMLHGKNFCGVTWNATIEVMRSQGYRVIVPDQIGFCKSDKPTAYQFSLQQLALNTKSILDSLDIKSLVVMGHSMGGMLSTRFTLMYPNTVERLILVDPIGLEDWKAKGVPYLSIDNIYLQERASNYTSIRTYEQSTYYAGTWSPAYDVWVNMLVHVYNGSMADQYAFDQALITDAVITQPIAYEFPLLANKTTLLIVGQKDNTAIGKQWSPPNVQAILGDYRVLGYQVAGAIGANCTLVEYPDLGHAPQISAPDRFHKTVLDWLGE</sequence>
<evidence type="ECO:0000259" key="2">
    <source>
        <dbReference type="Pfam" id="PF00561"/>
    </source>
</evidence>
<dbReference type="Pfam" id="PF00561">
    <property type="entry name" value="Abhydrolase_1"/>
    <property type="match status" value="1"/>
</dbReference>
<dbReference type="Gene3D" id="3.40.50.1820">
    <property type="entry name" value="alpha/beta hydrolase"/>
    <property type="match status" value="1"/>
</dbReference>
<dbReference type="PANTHER" id="PTHR43798">
    <property type="entry name" value="MONOACYLGLYCEROL LIPASE"/>
    <property type="match status" value="1"/>
</dbReference>
<dbReference type="PRINTS" id="PR00111">
    <property type="entry name" value="ABHYDROLASE"/>
</dbReference>
<evidence type="ECO:0000313" key="3">
    <source>
        <dbReference type="EMBL" id="KAF2092383.1"/>
    </source>
</evidence>